<dbReference type="SUPFAM" id="SSF56601">
    <property type="entry name" value="beta-lactamase/transpeptidase-like"/>
    <property type="match status" value="1"/>
</dbReference>
<organism evidence="2 3">
    <name type="scientific">Mucilaginibacter gynuensis</name>
    <dbReference type="NCBI Taxonomy" id="1302236"/>
    <lineage>
        <taxon>Bacteria</taxon>
        <taxon>Pseudomonadati</taxon>
        <taxon>Bacteroidota</taxon>
        <taxon>Sphingobacteriia</taxon>
        <taxon>Sphingobacteriales</taxon>
        <taxon>Sphingobacteriaceae</taxon>
        <taxon>Mucilaginibacter</taxon>
    </lineage>
</organism>
<dbReference type="Gene3D" id="3.40.710.10">
    <property type="entry name" value="DD-peptidase/beta-lactamase superfamily"/>
    <property type="match status" value="1"/>
</dbReference>
<sequence>MKGAVVDLPVSSPLMAKAFDQDFRTTPYLQSMTGWVRLTAKDLYQWSVYLHNYKILDKASFKELAVNFPNGESSIGTTGFAGDTLLWHRHQGSNSNYEALLYSDLKRGYTVVMMTNNQQMKVDGIKNALFAALANEPVIVPKKSVYLEIREKALANVDRGLDYYRELKANHHDNYDFSFEIGDLISTGKYLLRRNKMDDAIKVFQTAVALQAKPDDIAYGYELIGEAYLKKQDKTNAQVNYKKAVAIDPNNKNAAGMLQEISK</sequence>
<dbReference type="InterPro" id="IPR012338">
    <property type="entry name" value="Beta-lactam/transpept-like"/>
</dbReference>
<dbReference type="Pfam" id="PF13181">
    <property type="entry name" value="TPR_8"/>
    <property type="match status" value="1"/>
</dbReference>
<dbReference type="Proteomes" id="UP001500582">
    <property type="component" value="Unassembled WGS sequence"/>
</dbReference>
<feature type="repeat" description="TPR" evidence="1">
    <location>
        <begin position="218"/>
        <end position="251"/>
    </location>
</feature>
<dbReference type="SUPFAM" id="SSF48452">
    <property type="entry name" value="TPR-like"/>
    <property type="match status" value="1"/>
</dbReference>
<evidence type="ECO:0000256" key="1">
    <source>
        <dbReference type="PROSITE-ProRule" id="PRU00339"/>
    </source>
</evidence>
<reference evidence="3" key="1">
    <citation type="journal article" date="2019" name="Int. J. Syst. Evol. Microbiol.">
        <title>The Global Catalogue of Microorganisms (GCM) 10K type strain sequencing project: providing services to taxonomists for standard genome sequencing and annotation.</title>
        <authorList>
            <consortium name="The Broad Institute Genomics Platform"/>
            <consortium name="The Broad Institute Genome Sequencing Center for Infectious Disease"/>
            <person name="Wu L."/>
            <person name="Ma J."/>
        </authorList>
    </citation>
    <scope>NUCLEOTIDE SEQUENCE [LARGE SCALE GENOMIC DNA]</scope>
    <source>
        <strain evidence="3">JCM 17705</strain>
    </source>
</reference>
<name>A0ABP8G4H6_9SPHI</name>
<keyword evidence="1" id="KW-0802">TPR repeat</keyword>
<keyword evidence="3" id="KW-1185">Reference proteome</keyword>
<protein>
    <recommendedName>
        <fullName evidence="4">Beta-lactamase</fullName>
    </recommendedName>
</protein>
<dbReference type="SMART" id="SM00028">
    <property type="entry name" value="TPR"/>
    <property type="match status" value="2"/>
</dbReference>
<dbReference type="EMBL" id="BAABFT010000003">
    <property type="protein sequence ID" value="GAA4317203.1"/>
    <property type="molecule type" value="Genomic_DNA"/>
</dbReference>
<accession>A0ABP8G4H6</accession>
<dbReference type="InterPro" id="IPR011990">
    <property type="entry name" value="TPR-like_helical_dom_sf"/>
</dbReference>
<proteinExistence type="predicted"/>
<evidence type="ECO:0008006" key="4">
    <source>
        <dbReference type="Google" id="ProtNLM"/>
    </source>
</evidence>
<dbReference type="InterPro" id="IPR019734">
    <property type="entry name" value="TPR_rpt"/>
</dbReference>
<comment type="caution">
    <text evidence="2">The sequence shown here is derived from an EMBL/GenBank/DDBJ whole genome shotgun (WGS) entry which is preliminary data.</text>
</comment>
<gene>
    <name evidence="2" type="ORF">GCM10023149_14650</name>
</gene>
<evidence type="ECO:0000313" key="3">
    <source>
        <dbReference type="Proteomes" id="UP001500582"/>
    </source>
</evidence>
<dbReference type="Gene3D" id="1.25.40.10">
    <property type="entry name" value="Tetratricopeptide repeat domain"/>
    <property type="match status" value="1"/>
</dbReference>
<evidence type="ECO:0000313" key="2">
    <source>
        <dbReference type="EMBL" id="GAA4317203.1"/>
    </source>
</evidence>
<dbReference type="PROSITE" id="PS50005">
    <property type="entry name" value="TPR"/>
    <property type="match status" value="1"/>
</dbReference>